<dbReference type="PROSITE" id="PS50016">
    <property type="entry name" value="ZF_PHD_2"/>
    <property type="match status" value="1"/>
</dbReference>
<feature type="compositionally biased region" description="Acidic residues" evidence="5">
    <location>
        <begin position="1878"/>
        <end position="1900"/>
    </location>
</feature>
<feature type="compositionally biased region" description="Acidic residues" evidence="5">
    <location>
        <begin position="1761"/>
        <end position="1774"/>
    </location>
</feature>
<dbReference type="InterPro" id="IPR019787">
    <property type="entry name" value="Znf_PHD-finger"/>
</dbReference>
<dbReference type="Pfam" id="PF00628">
    <property type="entry name" value="PHD"/>
    <property type="match status" value="1"/>
</dbReference>
<feature type="compositionally biased region" description="Basic and acidic residues" evidence="5">
    <location>
        <begin position="1077"/>
        <end position="1092"/>
    </location>
</feature>
<feature type="region of interest" description="Disordered" evidence="5">
    <location>
        <begin position="615"/>
        <end position="1299"/>
    </location>
</feature>
<feature type="compositionally biased region" description="Basic residues" evidence="5">
    <location>
        <begin position="1670"/>
        <end position="1699"/>
    </location>
</feature>
<feature type="domain" description="PHD-type" evidence="6">
    <location>
        <begin position="1335"/>
        <end position="1385"/>
    </location>
</feature>
<feature type="compositionally biased region" description="Basic and acidic residues" evidence="5">
    <location>
        <begin position="514"/>
        <end position="527"/>
    </location>
</feature>
<dbReference type="GO" id="GO:0031213">
    <property type="term" value="C:RSF complex"/>
    <property type="evidence" value="ECO:0007669"/>
    <property type="project" value="InterPro"/>
</dbReference>
<feature type="region of interest" description="Disordered" evidence="5">
    <location>
        <begin position="499"/>
        <end position="583"/>
    </location>
</feature>
<feature type="compositionally biased region" description="Basic and acidic residues" evidence="5">
    <location>
        <begin position="424"/>
        <end position="434"/>
    </location>
</feature>
<dbReference type="RefSeq" id="XP_014241478.1">
    <property type="nucleotide sequence ID" value="XM_014385992.2"/>
</dbReference>
<feature type="region of interest" description="Disordered" evidence="5">
    <location>
        <begin position="1530"/>
        <end position="1920"/>
    </location>
</feature>
<feature type="compositionally biased region" description="Acidic residues" evidence="5">
    <location>
        <begin position="1597"/>
        <end position="1609"/>
    </location>
</feature>
<evidence type="ECO:0000256" key="3">
    <source>
        <dbReference type="ARBA" id="ARBA00022833"/>
    </source>
</evidence>
<dbReference type="Proteomes" id="UP000494040">
    <property type="component" value="Unassembled WGS sequence"/>
</dbReference>
<feature type="compositionally biased region" description="Basic and acidic residues" evidence="5">
    <location>
        <begin position="1134"/>
        <end position="1146"/>
    </location>
</feature>
<feature type="compositionally biased region" description="Pro residues" evidence="5">
    <location>
        <begin position="1989"/>
        <end position="2001"/>
    </location>
</feature>
<dbReference type="GO" id="GO:0042393">
    <property type="term" value="F:histone binding"/>
    <property type="evidence" value="ECO:0007669"/>
    <property type="project" value="TreeGrafter"/>
</dbReference>
<feature type="compositionally biased region" description="Acidic residues" evidence="5">
    <location>
        <begin position="1792"/>
        <end position="1828"/>
    </location>
</feature>
<feature type="compositionally biased region" description="Basic and acidic residues" evidence="5">
    <location>
        <begin position="1274"/>
        <end position="1298"/>
    </location>
</feature>
<feature type="compositionally biased region" description="Basic and acidic residues" evidence="5">
    <location>
        <begin position="1575"/>
        <end position="1596"/>
    </location>
</feature>
<dbReference type="InterPro" id="IPR001965">
    <property type="entry name" value="Znf_PHD"/>
</dbReference>
<feature type="compositionally biased region" description="Basic and acidic residues" evidence="5">
    <location>
        <begin position="551"/>
        <end position="583"/>
    </location>
</feature>
<feature type="compositionally biased region" description="Low complexity" evidence="5">
    <location>
        <begin position="1454"/>
        <end position="1467"/>
    </location>
</feature>
<feature type="compositionally biased region" description="Low complexity" evidence="5">
    <location>
        <begin position="689"/>
        <end position="712"/>
    </location>
</feature>
<feature type="compositionally biased region" description="Polar residues" evidence="5">
    <location>
        <begin position="307"/>
        <end position="316"/>
    </location>
</feature>
<evidence type="ECO:0000256" key="5">
    <source>
        <dbReference type="SAM" id="MobiDB-lite"/>
    </source>
</evidence>
<feature type="compositionally biased region" description="Basic and acidic residues" evidence="5">
    <location>
        <begin position="272"/>
        <end position="287"/>
    </location>
</feature>
<feature type="compositionally biased region" description="Acidic residues" evidence="5">
    <location>
        <begin position="858"/>
        <end position="867"/>
    </location>
</feature>
<dbReference type="InterPro" id="IPR019786">
    <property type="entry name" value="Zinc_finger_PHD-type_CS"/>
</dbReference>
<feature type="region of interest" description="Disordered" evidence="5">
    <location>
        <begin position="216"/>
        <end position="321"/>
    </location>
</feature>
<dbReference type="InterPro" id="IPR013083">
    <property type="entry name" value="Znf_RING/FYVE/PHD"/>
</dbReference>
<feature type="compositionally biased region" description="Polar residues" evidence="5">
    <location>
        <begin position="411"/>
        <end position="423"/>
    </location>
</feature>
<proteinExistence type="predicted"/>
<accession>A0A8I6TDF2</accession>
<keyword evidence="2 4" id="KW-0863">Zinc-finger</keyword>
<keyword evidence="1" id="KW-0479">Metal-binding</keyword>
<feature type="compositionally biased region" description="Acidic residues" evidence="5">
    <location>
        <begin position="1214"/>
        <end position="1226"/>
    </location>
</feature>
<feature type="compositionally biased region" description="Basic and acidic residues" evidence="5">
    <location>
        <begin position="620"/>
        <end position="669"/>
    </location>
</feature>
<evidence type="ECO:0000256" key="1">
    <source>
        <dbReference type="ARBA" id="ARBA00022723"/>
    </source>
</evidence>
<feature type="compositionally biased region" description="Basic and acidic residues" evidence="5">
    <location>
        <begin position="869"/>
        <end position="891"/>
    </location>
</feature>
<feature type="compositionally biased region" description="Basic and acidic residues" evidence="5">
    <location>
        <begin position="1782"/>
        <end position="1791"/>
    </location>
</feature>
<feature type="compositionally biased region" description="Polar residues" evidence="5">
    <location>
        <begin position="288"/>
        <end position="298"/>
    </location>
</feature>
<feature type="compositionally biased region" description="Acidic residues" evidence="5">
    <location>
        <begin position="1259"/>
        <end position="1273"/>
    </location>
</feature>
<dbReference type="SMART" id="SM00249">
    <property type="entry name" value="PHD"/>
    <property type="match status" value="1"/>
</dbReference>
<dbReference type="SUPFAM" id="SSF57903">
    <property type="entry name" value="FYVE/PHD zinc finger"/>
    <property type="match status" value="1"/>
</dbReference>
<dbReference type="CDD" id="cd15543">
    <property type="entry name" value="PHD_RSF1"/>
    <property type="match status" value="1"/>
</dbReference>
<feature type="compositionally biased region" description="Acidic residues" evidence="5">
    <location>
        <begin position="237"/>
        <end position="270"/>
    </location>
</feature>
<sequence length="2074" mass="234711">MATTSENDATAEQQICTSFPEFAIICSFFEMFSDACGIPRPGFNELQEMLENTSEVKQSLIELHIKLMRKARKTISVDRWERALSKFAHKYSQQDGWEIERFGYKNSKLEVKLRLLKALLELQFDCNPKFKLEVNKLTAKELRLKPLGTDDTGQSYWCQFDPSCNLRVYKEDTEEETWDLVAKDRDDLVNLIDQLSSGEGRIELNLILKEEEELANQENEKHNLDMGQQDDSVSEKEVEEEESEENEDVGDASEEEDEEEDEDEGEDGDITENGHQDKKTANSEKHSVNINGEKNVVSNKEDDKSKSNTVPIQNGFPSKEFESNGLVDLTIRPDIRRPVSKLDEIFKSKIESPVFRDNIDRSDILSQMSASFNKVEDLTVSAPKKPRIIEQNDDEVEEPLKYIAGLGEESAPSNPVISNSTNNIDDRDVLRGVGDDTDEVSLLPSKPENPHKDVLMESDFDEVREKCRADMLPFQMEKEEPVPEFSEVIEEDVMVFSGLGSGVECDTGNPGESTKNESSNKEEEQKTGKVWTIDSLCDKEKKSTSDVTDSNEVKKTNENGDVEQDLKNGECSSSEKKKEGKEKQVMLTNIIEACLDHGDNSELDKQLGNKYNDLFSAKNIGERTETSSKDNVEAKKEEKKEKGTVEAKESTDIKETSVVENEKKPEKLQGRKSRSTSQNSDETQVPQKISKPSSVSSRRSTRSSSIVSINSVENEANSSQKKCKNVKDLDVANREDKSQDDADKKLKTEEAKIQNKSSEAAEEKTKMLGKRKRKDKKESNSDESSDYDEDEDEEAGGKRPCLRGKVKSKRRPKGLVKHAETDSDAENPVTLKKGAQQKLKETKGEKSNVNKIKIKSEDDGDNDESECNEGTKRDKTKIKKENIKEECKDVEETNTNDDEESEVTSTKELPVRRTRASLRNVGTVPKPQPKPTKGKKEPKKKPEETVVKPKGKGSKTDAVEEKKPLPKGKVVKNTKSNPKKVGNDKAKSVQKQEKEISDEEEVTKTLDKEEEEDNKKSNTKEKHVKEKTQASDDDKADLVNEEDGEEGDDNEKLKKGKAKPKLPDKKNKLNSDVSDNEESKDSKNSEKSEESKSNSTGTETEQKKHRGRPKKVAGASENEEPKKRRKRHVLMGLTERDLKIAEEFKADASSGPGEGRMRQSRRIAQLKIKEEAERRAMEEATMAVMKSTKKKDKKKDMNNEDKGSIKKKKKKDTSEEEDVEEGDTNEVEDKSKKKKKKKKDRLKFKIDKPWMSSSCSSSENEEDEDEHSDDYDEDHYIIKKEASDHEFSPESDLEKDGEVVPVRRARTACKKKEVKKEEEKEDEKEDQKYETGYEDYSCEKCGLTDQPEWILLCDTCDKGYHASCLRPPLMLIPEGDWFCPPCQHAALVKKLKDTLRTFEKNSKRRANEELRRKRLAYVGISLANVLADNAGNNTASKNKIKPKGVTRKKITHYSSESTTGESSSSGSSDDEDEPVYQLRQRRAAGQANYRFSEYDDLINSAIQDEIEVGEQEPTQAISRGKDMETIIKTSGKENDELGDGGVQEANDEKDEGNERNALIVTKHPALSLGRKKSKKLNDLDVHSDDHDSDEDFKGSSEEDDDYSDIEGSDDSVGWRSQPLRRSNRARQARIDKEFINDDSEDSSDGRPRKKKSKRMWEESESESSSDRSWGRRRRKPQVRAQARTKKSGKRSGGSRKKQRNIFDSDSDVPRRTTVKKPKIKYGPIEEELDTGRKTRGKKINFREVIGSDSDDELGIGKKESDDDEFVLEEGEEEQLAPTIPLKEVRKNRIVSDESEEEEEEVEVEDENEGEEDASEEEEDEEEEGEEETPLTNKYVKLEKEKEKEKPEENQVDLLVPETVKDIENLARSKKQDKKGLDDELEEEEEEDENENEEVDDEEQVEAGFETTEGKKEGTPPPAVNRIRVVPPQKLLADPVSAPSVKGIPQDSVIRGMLQPAHYKPSGQVPIHRVPNSLPQQRPRFVDRFMYGQHPPPQGFQPPPGGYFPGQPGFQPPPPLQPVQPSQDDDYAEYNPSTGAQQETTASRFCGTTAAPANDSEFGGLVMYFSSQHEDNLET</sequence>
<keyword evidence="3" id="KW-0862">Zinc</keyword>
<feature type="compositionally biased region" description="Acidic residues" evidence="5">
    <location>
        <begin position="1039"/>
        <end position="1049"/>
    </location>
</feature>
<feature type="compositionally biased region" description="Basic and acidic residues" evidence="5">
    <location>
        <begin position="1002"/>
        <end position="1038"/>
    </location>
</feature>
<evidence type="ECO:0000256" key="2">
    <source>
        <dbReference type="ARBA" id="ARBA00022771"/>
    </source>
</evidence>
<protein>
    <recommendedName>
        <fullName evidence="6">PHD-type domain-containing protein</fullName>
    </recommendedName>
</protein>
<organism evidence="7 8">
    <name type="scientific">Cimex lectularius</name>
    <name type="common">Bed bug</name>
    <name type="synonym">Acanthia lectularia</name>
    <dbReference type="NCBI Taxonomy" id="79782"/>
    <lineage>
        <taxon>Eukaryota</taxon>
        <taxon>Metazoa</taxon>
        <taxon>Ecdysozoa</taxon>
        <taxon>Arthropoda</taxon>
        <taxon>Hexapoda</taxon>
        <taxon>Insecta</taxon>
        <taxon>Pterygota</taxon>
        <taxon>Neoptera</taxon>
        <taxon>Paraneoptera</taxon>
        <taxon>Hemiptera</taxon>
        <taxon>Heteroptera</taxon>
        <taxon>Panheteroptera</taxon>
        <taxon>Cimicomorpha</taxon>
        <taxon>Cimicidae</taxon>
        <taxon>Cimex</taxon>
    </lineage>
</organism>
<feature type="compositionally biased region" description="Polar residues" evidence="5">
    <location>
        <begin position="675"/>
        <end position="687"/>
    </location>
</feature>
<feature type="compositionally biased region" description="Basic and acidic residues" evidence="5">
    <location>
        <begin position="838"/>
        <end position="848"/>
    </location>
</feature>
<feature type="compositionally biased region" description="Acidic residues" evidence="5">
    <location>
        <begin position="781"/>
        <end position="794"/>
    </location>
</feature>
<dbReference type="InterPro" id="IPR028938">
    <property type="entry name" value="Rsf1-like"/>
</dbReference>
<feature type="compositionally biased region" description="Basic residues" evidence="5">
    <location>
        <begin position="1232"/>
        <end position="1242"/>
    </location>
</feature>
<dbReference type="PANTHER" id="PTHR14296">
    <property type="entry name" value="REMODELING AND SPACING FACTOR 1"/>
    <property type="match status" value="1"/>
</dbReference>
<evidence type="ECO:0000313" key="7">
    <source>
        <dbReference type="EnsemblMetazoa" id="XP_014241478.1"/>
    </source>
</evidence>
<feature type="compositionally biased region" description="Basic and acidic residues" evidence="5">
    <location>
        <begin position="981"/>
        <end position="995"/>
    </location>
</feature>
<feature type="region of interest" description="Disordered" evidence="5">
    <location>
        <begin position="1431"/>
        <end position="1475"/>
    </location>
</feature>
<feature type="compositionally biased region" description="Basic and acidic residues" evidence="5">
    <location>
        <begin position="725"/>
        <end position="766"/>
    </location>
</feature>
<evidence type="ECO:0000259" key="6">
    <source>
        <dbReference type="PROSITE" id="PS50016"/>
    </source>
</evidence>
<dbReference type="PANTHER" id="PTHR14296:SF16">
    <property type="entry name" value="REMODELING AND SPACING FACTOR 1"/>
    <property type="match status" value="1"/>
</dbReference>
<dbReference type="GeneID" id="106662154"/>
<dbReference type="PROSITE" id="PS01359">
    <property type="entry name" value="ZF_PHD_1"/>
    <property type="match status" value="1"/>
</dbReference>
<evidence type="ECO:0000313" key="8">
    <source>
        <dbReference type="Proteomes" id="UP000494040"/>
    </source>
</evidence>
<feature type="compositionally biased region" description="Basic and acidic residues" evidence="5">
    <location>
        <begin position="1167"/>
        <end position="1178"/>
    </location>
</feature>
<feature type="region of interest" description="Disordered" evidence="5">
    <location>
        <begin position="1984"/>
        <end position="2040"/>
    </location>
</feature>
<feature type="compositionally biased region" description="Basic residues" evidence="5">
    <location>
        <begin position="800"/>
        <end position="816"/>
    </location>
</feature>
<feature type="compositionally biased region" description="Basic and acidic residues" evidence="5">
    <location>
        <begin position="954"/>
        <end position="964"/>
    </location>
</feature>
<dbReference type="EnsemblMetazoa" id="XM_014385992.2">
    <property type="protein sequence ID" value="XP_014241478.1"/>
    <property type="gene ID" value="LOC106662154"/>
</dbReference>
<evidence type="ECO:0000256" key="4">
    <source>
        <dbReference type="PROSITE-ProRule" id="PRU00146"/>
    </source>
</evidence>
<feature type="compositionally biased region" description="Basic and acidic residues" evidence="5">
    <location>
        <begin position="1194"/>
        <end position="1204"/>
    </location>
</feature>
<feature type="compositionally biased region" description="Basic residues" evidence="5">
    <location>
        <begin position="1438"/>
        <end position="1451"/>
    </location>
</feature>
<dbReference type="KEGG" id="clec:106662154"/>
<feature type="compositionally biased region" description="Basic and acidic residues" evidence="5">
    <location>
        <begin position="1835"/>
        <end position="1848"/>
    </location>
</feature>
<dbReference type="OrthoDB" id="10055895at2759"/>
<dbReference type="GO" id="GO:0008270">
    <property type="term" value="F:zinc ion binding"/>
    <property type="evidence" value="ECO:0007669"/>
    <property type="project" value="UniProtKB-KW"/>
</dbReference>
<feature type="region of interest" description="Disordered" evidence="5">
    <location>
        <begin position="407"/>
        <end position="453"/>
    </location>
</feature>
<name>A0A8I6TDF2_CIMLE</name>
<dbReference type="GO" id="GO:0045892">
    <property type="term" value="P:negative regulation of DNA-templated transcription"/>
    <property type="evidence" value="ECO:0007669"/>
    <property type="project" value="TreeGrafter"/>
</dbReference>
<dbReference type="Gene3D" id="3.30.40.10">
    <property type="entry name" value="Zinc/RING finger domain, C3HC4 (zinc finger)"/>
    <property type="match status" value="1"/>
</dbReference>
<keyword evidence="8" id="KW-1185">Reference proteome</keyword>
<feature type="compositionally biased region" description="Acidic residues" evidence="5">
    <location>
        <begin position="892"/>
        <end position="902"/>
    </location>
</feature>
<feature type="compositionally biased region" description="Polar residues" evidence="5">
    <location>
        <begin position="2030"/>
        <end position="2040"/>
    </location>
</feature>
<reference evidence="7" key="1">
    <citation type="submission" date="2022-01" db="UniProtKB">
        <authorList>
            <consortium name="EnsemblMetazoa"/>
        </authorList>
    </citation>
    <scope>IDENTIFICATION</scope>
</reference>
<dbReference type="InterPro" id="IPR011011">
    <property type="entry name" value="Znf_FYVE_PHD"/>
</dbReference>
<dbReference type="OMA" id="ACNKGYH"/>